<dbReference type="EMBL" id="AZGY01000014">
    <property type="protein sequence ID" value="KZZ92913.1"/>
    <property type="molecule type" value="Genomic_DNA"/>
</dbReference>
<dbReference type="Proteomes" id="UP000078544">
    <property type="component" value="Unassembled WGS sequence"/>
</dbReference>
<evidence type="ECO:0008006" key="4">
    <source>
        <dbReference type="Google" id="ProtNLM"/>
    </source>
</evidence>
<sequence>MRFRLIPSLALAAAAVSHGAESPMDTMGRQMDSKATVHAQKEESGIFSSNRYPSMGSTRCKRGKAGRYGCKNIDVVGSLAHDKMGSKTRAGNDIWGWTSEDGREFALVGQTDGTAFVELIDGEGLKYLGRLPTQTDNAIWRDIKVIGQHAYISAESTMHGMQVFDLTKLLSIGSRPKIFNPKTDLTAHFTDVGSAHNVIANAETNTIFLSGGANATCKDLGDGGLMMIDVRDPSRPRMTGCAGQGGYVHDARCVTYRGPDARFHGREICFAANIHSFNVYDVTDPKNTVILSKNYYPGIDGRGAYTHQAWEVDASFRYMLMNDEQDEEIRDNRHQDARTTTYIWDMASLTRPVMTGTYKAPIEAIDHNLYVADGKAYMANYASGLRVVDVSRLSQDPTGRNMKELAYFDCWPGDDDEPEVAYYGAWSSYIWFDSGVVILNCIETGMFALRVNA</sequence>
<evidence type="ECO:0000313" key="3">
    <source>
        <dbReference type="Proteomes" id="UP000078544"/>
    </source>
</evidence>
<keyword evidence="1" id="KW-0732">Signal</keyword>
<dbReference type="STRING" id="1081109.A0A162IG39"/>
<proteinExistence type="predicted"/>
<feature type="signal peptide" evidence="1">
    <location>
        <begin position="1"/>
        <end position="19"/>
    </location>
</feature>
<dbReference type="Pfam" id="PF08309">
    <property type="entry name" value="LVIVD"/>
    <property type="match status" value="2"/>
</dbReference>
<keyword evidence="3" id="KW-1185">Reference proteome</keyword>
<gene>
    <name evidence="2" type="ORF">AAL_05945</name>
</gene>
<dbReference type="GO" id="GO:0005576">
    <property type="term" value="C:extracellular region"/>
    <property type="evidence" value="ECO:0007669"/>
    <property type="project" value="TreeGrafter"/>
</dbReference>
<dbReference type="OrthoDB" id="2099887at2759"/>
<evidence type="ECO:0000313" key="2">
    <source>
        <dbReference type="EMBL" id="KZZ92913.1"/>
    </source>
</evidence>
<organism evidence="2 3">
    <name type="scientific">Moelleriella libera RCEF 2490</name>
    <dbReference type="NCBI Taxonomy" id="1081109"/>
    <lineage>
        <taxon>Eukaryota</taxon>
        <taxon>Fungi</taxon>
        <taxon>Dikarya</taxon>
        <taxon>Ascomycota</taxon>
        <taxon>Pezizomycotina</taxon>
        <taxon>Sordariomycetes</taxon>
        <taxon>Hypocreomycetidae</taxon>
        <taxon>Hypocreales</taxon>
        <taxon>Clavicipitaceae</taxon>
        <taxon>Moelleriella</taxon>
    </lineage>
</organism>
<protein>
    <recommendedName>
        <fullName evidence="4">Regulatory P domain-containing protein</fullName>
    </recommendedName>
</protein>
<dbReference type="NCBIfam" id="TIGR04312">
    <property type="entry name" value="choice_anch_B"/>
    <property type="match status" value="1"/>
</dbReference>
<dbReference type="PANTHER" id="PTHR38787:SF3">
    <property type="entry name" value="REGULATORY P DOMAIN-CONTAINING PROTEIN"/>
    <property type="match status" value="1"/>
</dbReference>
<feature type="chain" id="PRO_5007835400" description="Regulatory P domain-containing protein" evidence="1">
    <location>
        <begin position="20"/>
        <end position="453"/>
    </location>
</feature>
<evidence type="ECO:0000256" key="1">
    <source>
        <dbReference type="SAM" id="SignalP"/>
    </source>
</evidence>
<comment type="caution">
    <text evidence="2">The sequence shown here is derived from an EMBL/GenBank/DDBJ whole genome shotgun (WGS) entry which is preliminary data.</text>
</comment>
<reference evidence="2 3" key="1">
    <citation type="journal article" date="2016" name="Genome Biol. Evol.">
        <title>Divergent and convergent evolution of fungal pathogenicity.</title>
        <authorList>
            <person name="Shang Y."/>
            <person name="Xiao G."/>
            <person name="Zheng P."/>
            <person name="Cen K."/>
            <person name="Zhan S."/>
            <person name="Wang C."/>
        </authorList>
    </citation>
    <scope>NUCLEOTIDE SEQUENCE [LARGE SCALE GENOMIC DNA]</scope>
    <source>
        <strain evidence="2 3">RCEF 2490</strain>
    </source>
</reference>
<dbReference type="PANTHER" id="PTHR38787">
    <property type="entry name" value="REGULATORY P DOMAIN-CONTAINING PROTEIN"/>
    <property type="match status" value="1"/>
</dbReference>
<accession>A0A162IG39</accession>
<name>A0A162IG39_9HYPO</name>
<dbReference type="InterPro" id="IPR027589">
    <property type="entry name" value="Choice_anch_B"/>
</dbReference>
<dbReference type="InterPro" id="IPR013211">
    <property type="entry name" value="LVIVD"/>
</dbReference>
<dbReference type="AlphaFoldDB" id="A0A162IG39"/>